<feature type="chain" id="PRO_5046708530" evidence="1">
    <location>
        <begin position="26"/>
        <end position="256"/>
    </location>
</feature>
<evidence type="ECO:0000256" key="1">
    <source>
        <dbReference type="SAM" id="SignalP"/>
    </source>
</evidence>
<evidence type="ECO:0000313" key="4">
    <source>
        <dbReference type="Proteomes" id="UP001302949"/>
    </source>
</evidence>
<keyword evidence="1" id="KW-0732">Signal</keyword>
<name>A0ABU5Q8U5_9BACT</name>
<comment type="caution">
    <text evidence="3">The sequence shown here is derived from an EMBL/GenBank/DDBJ whole genome shotgun (WGS) entry which is preliminary data.</text>
</comment>
<protein>
    <submittedName>
        <fullName evidence="3">DUF1080 domain-containing protein</fullName>
    </submittedName>
</protein>
<feature type="domain" description="3-keto-alpha-glucoside-1,2-lyase/3-keto-2-hydroxy-glucal hydratase" evidence="2">
    <location>
        <begin position="60"/>
        <end position="254"/>
    </location>
</feature>
<accession>A0ABU5Q8U5</accession>
<dbReference type="InterPro" id="IPR010496">
    <property type="entry name" value="AL/BT2_dom"/>
</dbReference>
<evidence type="ECO:0000259" key="2">
    <source>
        <dbReference type="Pfam" id="PF06439"/>
    </source>
</evidence>
<dbReference type="Proteomes" id="UP001302949">
    <property type="component" value="Unassembled WGS sequence"/>
</dbReference>
<organism evidence="3 4">
    <name type="scientific">Arcicella rigui</name>
    <dbReference type="NCBI Taxonomy" id="797020"/>
    <lineage>
        <taxon>Bacteria</taxon>
        <taxon>Pseudomonadati</taxon>
        <taxon>Bacteroidota</taxon>
        <taxon>Cytophagia</taxon>
        <taxon>Cytophagales</taxon>
        <taxon>Flectobacillaceae</taxon>
        <taxon>Arcicella</taxon>
    </lineage>
</organism>
<evidence type="ECO:0000313" key="3">
    <source>
        <dbReference type="EMBL" id="MEA5139270.1"/>
    </source>
</evidence>
<proteinExistence type="predicted"/>
<gene>
    <name evidence="3" type="ORF">VB248_08995</name>
</gene>
<dbReference type="Gene3D" id="2.60.120.560">
    <property type="entry name" value="Exo-inulinase, domain 1"/>
    <property type="match status" value="1"/>
</dbReference>
<feature type="signal peptide" evidence="1">
    <location>
        <begin position="1"/>
        <end position="25"/>
    </location>
</feature>
<keyword evidence="4" id="KW-1185">Reference proteome</keyword>
<reference evidence="3 4" key="1">
    <citation type="submission" date="2023-12" db="EMBL/GenBank/DDBJ databases">
        <title>Novel species of the genus Arcicella isolated from rivers.</title>
        <authorList>
            <person name="Lu H."/>
        </authorList>
    </citation>
    <scope>NUCLEOTIDE SEQUENCE [LARGE SCALE GENOMIC DNA]</scope>
    <source>
        <strain evidence="3 4">KCTC 23307</strain>
    </source>
</reference>
<sequence>MTINKKFILGLSLSLAVYSMNSANAQDYRFNKKNPEKPEATEFWDPEVRVVTPGAVPSDAIVLFDGKTLTGWESAKDGSEAKWTVADGILTVGKGTGNISTKQHFGDCQLHIEWRSPDEPETLKGQQKGNSGIFFNGIYEVQVLNSYQNRTYRNGQAGSIYKQTAPLVNAVTKPGGWNVYDIIYTAPRFTINGGIETPGYLTVILNGIVVQNHTKIQGVTNYIGQPTNPVHDVKGPISLQDHGNLVSYRNIWVREL</sequence>
<dbReference type="EMBL" id="JAYFUM010000009">
    <property type="protein sequence ID" value="MEA5139270.1"/>
    <property type="molecule type" value="Genomic_DNA"/>
</dbReference>
<dbReference type="RefSeq" id="WP_323296433.1">
    <property type="nucleotide sequence ID" value="NZ_JAYFUM010000009.1"/>
</dbReference>
<dbReference type="Pfam" id="PF06439">
    <property type="entry name" value="3keto-disac_hyd"/>
    <property type="match status" value="1"/>
</dbReference>